<accession>A0A964FHM4</accession>
<evidence type="ECO:0000259" key="1">
    <source>
        <dbReference type="Pfam" id="PF00685"/>
    </source>
</evidence>
<dbReference type="Proteomes" id="UP000729733">
    <property type="component" value="Unassembled WGS sequence"/>
</dbReference>
<organism evidence="2 3">
    <name type="scientific">Waterburya agarophytonicola KI4</name>
    <dbReference type="NCBI Taxonomy" id="2874699"/>
    <lineage>
        <taxon>Bacteria</taxon>
        <taxon>Bacillati</taxon>
        <taxon>Cyanobacteriota</taxon>
        <taxon>Cyanophyceae</taxon>
        <taxon>Pleurocapsales</taxon>
        <taxon>Hyellaceae</taxon>
        <taxon>Waterburya</taxon>
        <taxon>Waterburya agarophytonicola</taxon>
    </lineage>
</organism>
<dbReference type="Gene3D" id="3.40.50.300">
    <property type="entry name" value="P-loop containing nucleotide triphosphate hydrolases"/>
    <property type="match status" value="1"/>
</dbReference>
<dbReference type="Pfam" id="PF00685">
    <property type="entry name" value="Sulfotransfer_1"/>
    <property type="match status" value="1"/>
</dbReference>
<protein>
    <submittedName>
        <fullName evidence="2">Sulfotransferase domain-containing protein</fullName>
    </submittedName>
</protein>
<gene>
    <name evidence="2" type="ORF">I4641_12240</name>
</gene>
<dbReference type="RefSeq" id="WP_229640814.1">
    <property type="nucleotide sequence ID" value="NZ_JADWDC010000028.1"/>
</dbReference>
<sequence>MFLHKLTIDVAKEFKIPYYSINNNRYFNKIKQQSWNNFIDSCEEQACFGPIRTGSTKTIFPEALGEYSIILHLRDPRDVLTSLFFSHTYSHAKRKGGFNPDDNLRNKWEEEGIDKFALDNLPTYLERYQLLTSTLLDRPNVRLIKYEDMVSNYPEWLKSFLAGFSHLDIPQKSILGLINSPNSIDNIQQKLADKYNHEFTIPQSEDVYRHKRKIEPGDHKDKLKPETIELLNRQFAPILKLLSYE</sequence>
<evidence type="ECO:0000313" key="3">
    <source>
        <dbReference type="Proteomes" id="UP000729733"/>
    </source>
</evidence>
<dbReference type="GO" id="GO:0008146">
    <property type="term" value="F:sulfotransferase activity"/>
    <property type="evidence" value="ECO:0007669"/>
    <property type="project" value="InterPro"/>
</dbReference>
<reference evidence="2" key="1">
    <citation type="journal article" date="2021" name="Antonie Van Leeuwenhoek">
        <title>Draft genome and description of Waterburya agarophytonicola gen. nov. sp. nov. (Pleurocapsales, Cyanobacteria): a seaweed symbiont.</title>
        <authorList>
            <person name="Bonthond G."/>
            <person name="Shalygin S."/>
            <person name="Bayer T."/>
            <person name="Weinberger F."/>
        </authorList>
    </citation>
    <scope>NUCLEOTIDE SEQUENCE</scope>
    <source>
        <strain evidence="2">KI4</strain>
    </source>
</reference>
<name>A0A964FHM4_9CYAN</name>
<proteinExistence type="predicted"/>
<comment type="caution">
    <text evidence="2">The sequence shown here is derived from an EMBL/GenBank/DDBJ whole genome shotgun (WGS) entry which is preliminary data.</text>
</comment>
<evidence type="ECO:0000313" key="2">
    <source>
        <dbReference type="EMBL" id="MCC0177749.1"/>
    </source>
</evidence>
<dbReference type="AlphaFoldDB" id="A0A964FHM4"/>
<dbReference type="InterPro" id="IPR000863">
    <property type="entry name" value="Sulfotransferase_dom"/>
</dbReference>
<dbReference type="InterPro" id="IPR027417">
    <property type="entry name" value="P-loop_NTPase"/>
</dbReference>
<keyword evidence="3" id="KW-1185">Reference proteome</keyword>
<feature type="domain" description="Sulfotransferase" evidence="1">
    <location>
        <begin position="67"/>
        <end position="237"/>
    </location>
</feature>
<dbReference type="SUPFAM" id="SSF52540">
    <property type="entry name" value="P-loop containing nucleoside triphosphate hydrolases"/>
    <property type="match status" value="1"/>
</dbReference>
<dbReference type="EMBL" id="JADWDC010000028">
    <property type="protein sequence ID" value="MCC0177749.1"/>
    <property type="molecule type" value="Genomic_DNA"/>
</dbReference>